<dbReference type="InterPro" id="IPR031675">
    <property type="entry name" value="STPPase_N"/>
</dbReference>
<organism evidence="6 7">
    <name type="scientific">Cucurbita argyrosperma subsp. sororia</name>
    <dbReference type="NCBI Taxonomy" id="37648"/>
    <lineage>
        <taxon>Eukaryota</taxon>
        <taxon>Viridiplantae</taxon>
        <taxon>Streptophyta</taxon>
        <taxon>Embryophyta</taxon>
        <taxon>Tracheophyta</taxon>
        <taxon>Spermatophyta</taxon>
        <taxon>Magnoliopsida</taxon>
        <taxon>eudicotyledons</taxon>
        <taxon>Gunneridae</taxon>
        <taxon>Pentapetalae</taxon>
        <taxon>rosids</taxon>
        <taxon>fabids</taxon>
        <taxon>Cucurbitales</taxon>
        <taxon>Cucurbitaceae</taxon>
        <taxon>Cucurbiteae</taxon>
        <taxon>Cucurbita</taxon>
    </lineage>
</organism>
<evidence type="ECO:0000256" key="3">
    <source>
        <dbReference type="ARBA" id="ARBA00022801"/>
    </source>
</evidence>
<proteinExistence type="predicted"/>
<evidence type="ECO:0000256" key="1">
    <source>
        <dbReference type="ARBA" id="ARBA00001936"/>
    </source>
</evidence>
<name>A0AAV6MB72_9ROSI</name>
<keyword evidence="3" id="KW-0378">Hydrolase</keyword>
<evidence type="ECO:0000313" key="7">
    <source>
        <dbReference type="Proteomes" id="UP000685013"/>
    </source>
</evidence>
<evidence type="ECO:0000259" key="5">
    <source>
        <dbReference type="Pfam" id="PF16891"/>
    </source>
</evidence>
<dbReference type="GO" id="GO:0005737">
    <property type="term" value="C:cytoplasm"/>
    <property type="evidence" value="ECO:0007669"/>
    <property type="project" value="TreeGrafter"/>
</dbReference>
<sequence>MASQGQGSIDPAVLDDIIRRLTEVRSSRPGKQVQLSENEIKQLCVASREIFIQQPNLLELEAPIKICGDIHGQYSDLLRLFESNRLIIISRQPRHLTHFLWIKRGCGFCCQIQLLASLSAVCLAFDDPFMVQPLTRAVSEIAPPLLIQILKG</sequence>
<comment type="caution">
    <text evidence="6">The sequence shown here is derived from an EMBL/GenBank/DDBJ whole genome shotgun (WGS) entry which is preliminary data.</text>
</comment>
<dbReference type="PANTHER" id="PTHR11668:SF490">
    <property type="entry name" value="SERINE_THREONINE-PROTEIN PHOSPHATASE PP1 ISOZYME 4"/>
    <property type="match status" value="1"/>
</dbReference>
<reference evidence="6 7" key="1">
    <citation type="journal article" date="2021" name="Hortic Res">
        <title>The domestication of Cucurbita argyrosperma as revealed by the genome of its wild relative.</title>
        <authorList>
            <person name="Barrera-Redondo J."/>
            <person name="Sanchez-de la Vega G."/>
            <person name="Aguirre-Liguori J.A."/>
            <person name="Castellanos-Morales G."/>
            <person name="Gutierrez-Guerrero Y.T."/>
            <person name="Aguirre-Dugua X."/>
            <person name="Aguirre-Planter E."/>
            <person name="Tenaillon M.I."/>
            <person name="Lira-Saade R."/>
            <person name="Eguiarte L.E."/>
        </authorList>
    </citation>
    <scope>NUCLEOTIDE SEQUENCE [LARGE SCALE GENOMIC DNA]</scope>
    <source>
        <strain evidence="6">JBR-2021</strain>
    </source>
</reference>
<dbReference type="GO" id="GO:0005634">
    <property type="term" value="C:nucleus"/>
    <property type="evidence" value="ECO:0007669"/>
    <property type="project" value="TreeGrafter"/>
</dbReference>
<keyword evidence="7" id="KW-1185">Reference proteome</keyword>
<dbReference type="GO" id="GO:0004722">
    <property type="term" value="F:protein serine/threonine phosphatase activity"/>
    <property type="evidence" value="ECO:0007669"/>
    <property type="project" value="TreeGrafter"/>
</dbReference>
<dbReference type="InterPro" id="IPR050341">
    <property type="entry name" value="PP1_catalytic_subunit"/>
</dbReference>
<dbReference type="PANTHER" id="PTHR11668">
    <property type="entry name" value="SERINE/THREONINE PROTEIN PHOSPHATASE"/>
    <property type="match status" value="1"/>
</dbReference>
<feature type="domain" description="Serine-threonine protein phosphatase N-terminal" evidence="5">
    <location>
        <begin position="14"/>
        <end position="61"/>
    </location>
</feature>
<dbReference type="GO" id="GO:0046872">
    <property type="term" value="F:metal ion binding"/>
    <property type="evidence" value="ECO:0007669"/>
    <property type="project" value="UniProtKB-KW"/>
</dbReference>
<evidence type="ECO:0000256" key="4">
    <source>
        <dbReference type="ARBA" id="ARBA00023211"/>
    </source>
</evidence>
<evidence type="ECO:0000256" key="2">
    <source>
        <dbReference type="ARBA" id="ARBA00022723"/>
    </source>
</evidence>
<comment type="cofactor">
    <cofactor evidence="1">
        <name>Mn(2+)</name>
        <dbReference type="ChEBI" id="CHEBI:29035"/>
    </cofactor>
</comment>
<gene>
    <name evidence="6" type="primary">TOPP2</name>
    <name evidence="6" type="ORF">SDJN03_22876</name>
</gene>
<dbReference type="EMBL" id="JAGKQH010000015">
    <property type="protein sequence ID" value="KAG6578428.1"/>
    <property type="molecule type" value="Genomic_DNA"/>
</dbReference>
<keyword evidence="4" id="KW-0464">Manganese</keyword>
<evidence type="ECO:0000313" key="6">
    <source>
        <dbReference type="EMBL" id="KAG6578428.1"/>
    </source>
</evidence>
<dbReference type="AlphaFoldDB" id="A0AAV6MB72"/>
<accession>A0AAV6MB72</accession>
<keyword evidence="2" id="KW-0479">Metal-binding</keyword>
<feature type="non-terminal residue" evidence="6">
    <location>
        <position position="1"/>
    </location>
</feature>
<dbReference type="Pfam" id="PF16891">
    <property type="entry name" value="STPPase_N"/>
    <property type="match status" value="1"/>
</dbReference>
<protein>
    <submittedName>
        <fullName evidence="6">Serine/threonine-protein phosphatase PP1 isozyme 2</fullName>
    </submittedName>
</protein>
<dbReference type="Proteomes" id="UP000685013">
    <property type="component" value="Chromosome 15"/>
</dbReference>